<dbReference type="RefSeq" id="WP_089892345.1">
    <property type="nucleotide sequence ID" value="NZ_CANMFH010000015.1"/>
</dbReference>
<dbReference type="OrthoDB" id="7827015at2"/>
<reference evidence="1 2" key="1">
    <citation type="submission" date="2016-10" db="EMBL/GenBank/DDBJ databases">
        <authorList>
            <person name="de Groot N.N."/>
        </authorList>
    </citation>
    <scope>NUCLEOTIDE SEQUENCE [LARGE SCALE GENOMIC DNA]</scope>
    <source>
        <strain evidence="1 2">DSM 24677</strain>
    </source>
</reference>
<proteinExistence type="predicted"/>
<evidence type="ECO:0000313" key="2">
    <source>
        <dbReference type="Proteomes" id="UP000199026"/>
    </source>
</evidence>
<protein>
    <submittedName>
        <fullName evidence="1">Uncharacterized protein</fullName>
    </submittedName>
</protein>
<name>A0A1H3LY28_9RHOB</name>
<keyword evidence="2" id="KW-1185">Reference proteome</keyword>
<dbReference type="STRING" id="576131.SAMN05444486_103251"/>
<gene>
    <name evidence="1" type="ORF">SAMN05444486_103251</name>
</gene>
<dbReference type="EMBL" id="FNPR01000003">
    <property type="protein sequence ID" value="SDY69341.1"/>
    <property type="molecule type" value="Genomic_DNA"/>
</dbReference>
<sequence>MALMKSNAAWRRALYRITLRRWQRAAQRAKDAKLEALRTERAEARKIKSQLDRLIHIADERLALPMVGSHAFDKPFDSDWAWRPELWRGPLPTPSLSSAETKSMLGDEVTLFHDCRYSELTLRQLRNRREADLAPYGLRLDVFKFDGSFLSVVVDLPEAAANGLLRKHLLRIQTIVECEKPLEIFARLNVKHGPNTEQIVRELPLNQQDVMVEFDLAYSKMNEKRVERIWLDLIFEGPEMNQVTLRDLTFSRRPRAEL</sequence>
<dbReference type="Proteomes" id="UP000199026">
    <property type="component" value="Unassembled WGS sequence"/>
</dbReference>
<dbReference type="InterPro" id="IPR045514">
    <property type="entry name" value="DUF6478"/>
</dbReference>
<accession>A0A1H3LY28</accession>
<evidence type="ECO:0000313" key="1">
    <source>
        <dbReference type="EMBL" id="SDY69341.1"/>
    </source>
</evidence>
<dbReference type="Pfam" id="PF20086">
    <property type="entry name" value="DUF6478"/>
    <property type="match status" value="1"/>
</dbReference>
<organism evidence="1 2">
    <name type="scientific">Lentibacter algarum</name>
    <dbReference type="NCBI Taxonomy" id="576131"/>
    <lineage>
        <taxon>Bacteria</taxon>
        <taxon>Pseudomonadati</taxon>
        <taxon>Pseudomonadota</taxon>
        <taxon>Alphaproteobacteria</taxon>
        <taxon>Rhodobacterales</taxon>
        <taxon>Roseobacteraceae</taxon>
        <taxon>Lentibacter</taxon>
    </lineage>
</organism>
<dbReference type="AlphaFoldDB" id="A0A1H3LY28"/>